<accession>A0ABS8PDM0</accession>
<protein>
    <submittedName>
        <fullName evidence="4">YcnI family protein</fullName>
    </submittedName>
</protein>
<dbReference type="PROSITE" id="PS51318">
    <property type="entry name" value="TAT"/>
    <property type="match status" value="1"/>
</dbReference>
<dbReference type="CDD" id="cd08545">
    <property type="entry name" value="YcnI_like"/>
    <property type="match status" value="1"/>
</dbReference>
<feature type="region of interest" description="Disordered" evidence="1">
    <location>
        <begin position="164"/>
        <end position="202"/>
    </location>
</feature>
<evidence type="ECO:0000313" key="5">
    <source>
        <dbReference type="Proteomes" id="UP001199469"/>
    </source>
</evidence>
<feature type="compositionally biased region" description="Low complexity" evidence="1">
    <location>
        <begin position="190"/>
        <end position="202"/>
    </location>
</feature>
<comment type="caution">
    <text evidence="4">The sequence shown here is derived from an EMBL/GenBank/DDBJ whole genome shotgun (WGS) entry which is preliminary data.</text>
</comment>
<evidence type="ECO:0000313" key="4">
    <source>
        <dbReference type="EMBL" id="MCD2195997.1"/>
    </source>
</evidence>
<sequence length="233" mass="23381">MNPRPRRALARLGAVVAVGAALLALGAIPASAHIRVSADGGAAAGSYAQLAFRVPTEKDTASTTAVQIFLPADQPLASVSVQPHPGWTATVNKKTLAQPLQTDDGPVNQVVSDVVFTAQSPTTAIAPGQFDEFSLLVGPLPNAPSLAFPANQTYSDGSVVAWNESAAPGAPEPEHPSPSLTIGAAGSDEGAAATTSDSGSSSTPALVIGIIALVLSVVAIVLLGVALLRGRRT</sequence>
<proteinExistence type="predicted"/>
<evidence type="ECO:0000259" key="3">
    <source>
        <dbReference type="Pfam" id="PF07987"/>
    </source>
</evidence>
<feature type="domain" description="YncI copper-binding" evidence="3">
    <location>
        <begin position="33"/>
        <end position="182"/>
    </location>
</feature>
<dbReference type="Pfam" id="PF07987">
    <property type="entry name" value="DUF1775"/>
    <property type="match status" value="1"/>
</dbReference>
<evidence type="ECO:0000256" key="1">
    <source>
        <dbReference type="SAM" id="MobiDB-lite"/>
    </source>
</evidence>
<keyword evidence="2" id="KW-1133">Transmembrane helix</keyword>
<dbReference type="EMBL" id="JAJNDB010000005">
    <property type="protein sequence ID" value="MCD2195997.1"/>
    <property type="molecule type" value="Genomic_DNA"/>
</dbReference>
<evidence type="ECO:0000256" key="2">
    <source>
        <dbReference type="SAM" id="Phobius"/>
    </source>
</evidence>
<dbReference type="InterPro" id="IPR012533">
    <property type="entry name" value="YcnI-copper_dom"/>
</dbReference>
<dbReference type="Gene3D" id="2.60.40.2230">
    <property type="entry name" value="Uncharacterised protein YcnI-like PF07987, DUF1775"/>
    <property type="match status" value="1"/>
</dbReference>
<dbReference type="RefSeq" id="WP_230737856.1">
    <property type="nucleotide sequence ID" value="NZ_JAJNDB010000005.1"/>
</dbReference>
<gene>
    <name evidence="4" type="ORF">LQ327_21740</name>
</gene>
<keyword evidence="5" id="KW-1185">Reference proteome</keyword>
<reference evidence="4 5" key="1">
    <citation type="submission" date="2021-11" db="EMBL/GenBank/DDBJ databases">
        <title>Draft genome sequence of Actinomycetospora sp. SF1 isolated from the rhizosphere soil.</title>
        <authorList>
            <person name="Duangmal K."/>
            <person name="Chantavorakit T."/>
        </authorList>
    </citation>
    <scope>NUCLEOTIDE SEQUENCE [LARGE SCALE GENOMIC DNA]</scope>
    <source>
        <strain evidence="4 5">TBRC 5722</strain>
    </source>
</reference>
<dbReference type="Proteomes" id="UP001199469">
    <property type="component" value="Unassembled WGS sequence"/>
</dbReference>
<keyword evidence="2" id="KW-0812">Transmembrane</keyword>
<keyword evidence="2" id="KW-0472">Membrane</keyword>
<name>A0ABS8PDM0_9PSEU</name>
<dbReference type="InterPro" id="IPR006311">
    <property type="entry name" value="TAT_signal"/>
</dbReference>
<dbReference type="InterPro" id="IPR038507">
    <property type="entry name" value="YcnI-like_sf"/>
</dbReference>
<organism evidence="4 5">
    <name type="scientific">Actinomycetospora endophytica</name>
    <dbReference type="NCBI Taxonomy" id="2291215"/>
    <lineage>
        <taxon>Bacteria</taxon>
        <taxon>Bacillati</taxon>
        <taxon>Actinomycetota</taxon>
        <taxon>Actinomycetes</taxon>
        <taxon>Pseudonocardiales</taxon>
        <taxon>Pseudonocardiaceae</taxon>
        <taxon>Actinomycetospora</taxon>
    </lineage>
</organism>
<feature type="transmembrane region" description="Helical" evidence="2">
    <location>
        <begin position="205"/>
        <end position="228"/>
    </location>
</feature>